<reference evidence="2 3" key="1">
    <citation type="submission" date="2005-11" db="EMBL/GenBank/DDBJ databases">
        <title>The complete genome sequence of Lawsonia intracellularis: the causative agent of proliferative enteropathy.</title>
        <authorList>
            <person name="Kaur K."/>
            <person name="Zhang Q."/>
            <person name="Beckler D."/>
            <person name="Munir S."/>
            <person name="Li L."/>
            <person name="Kinsley K."/>
            <person name="Herron L."/>
            <person name="Peterson A."/>
            <person name="May B."/>
            <person name="Singh S."/>
            <person name="Gebhart C."/>
            <person name="Kapur V."/>
        </authorList>
    </citation>
    <scope>NUCLEOTIDE SEQUENCE [LARGE SCALE GENOMIC DNA]</scope>
    <source>
        <strain evidence="2 3">PHE/MN1-00</strain>
    </source>
</reference>
<dbReference type="CDD" id="cd00865">
    <property type="entry name" value="PEBP_bact_arch"/>
    <property type="match status" value="1"/>
</dbReference>
<dbReference type="Pfam" id="PF01161">
    <property type="entry name" value="PBP"/>
    <property type="match status" value="1"/>
</dbReference>
<dbReference type="RefSeq" id="WP_011526544.1">
    <property type="nucleotide sequence ID" value="NC_008011.1"/>
</dbReference>
<dbReference type="KEGG" id="lip:LI0460"/>
<evidence type="ECO:0000313" key="2">
    <source>
        <dbReference type="EMBL" id="CAJ54514.1"/>
    </source>
</evidence>
<dbReference type="InterPro" id="IPR005247">
    <property type="entry name" value="YbhB_YbcL/LppC-like"/>
</dbReference>
<dbReference type="Proteomes" id="UP000002430">
    <property type="component" value="Chromosome"/>
</dbReference>
<dbReference type="InterPro" id="IPR036610">
    <property type="entry name" value="PEBP-like_sf"/>
</dbReference>
<dbReference type="InterPro" id="IPR008914">
    <property type="entry name" value="PEBP"/>
</dbReference>
<dbReference type="PANTHER" id="PTHR30289:SF1">
    <property type="entry name" value="PEBP (PHOSPHATIDYLETHANOLAMINE-BINDING PROTEIN) FAMILY PROTEIN"/>
    <property type="match status" value="1"/>
</dbReference>
<feature type="signal peptide" evidence="1">
    <location>
        <begin position="1"/>
        <end position="20"/>
    </location>
</feature>
<sequence length="183" mass="19950">MKKLILTFALLLVTNITTFASEPFTLSSPQMKNGTIATNQVYNSFGCKGKNISPSLEWKNPPEGTKSFAITMFDIDAPTGSGWWHWIVYNIPTSTSSLVLGAGNDPKKLPKGAVQSINDFGFIGFGGPCPPVGAKLHHYIFTIYALNVETMDLPATTMPAAIGFNIHMHMIDKATFTATYSRK</sequence>
<organism evidence="2 3">
    <name type="scientific">Lawsonia intracellularis (strain PHE/MN1-00)</name>
    <dbReference type="NCBI Taxonomy" id="363253"/>
    <lineage>
        <taxon>Bacteria</taxon>
        <taxon>Pseudomonadati</taxon>
        <taxon>Thermodesulfobacteriota</taxon>
        <taxon>Desulfovibrionia</taxon>
        <taxon>Desulfovibrionales</taxon>
        <taxon>Desulfovibrionaceae</taxon>
        <taxon>Lawsonia</taxon>
    </lineage>
</organism>
<name>Q1MR62_LAWIP</name>
<dbReference type="AlphaFoldDB" id="Q1MR62"/>
<keyword evidence="3" id="KW-1185">Reference proteome</keyword>
<dbReference type="NCBIfam" id="TIGR00481">
    <property type="entry name" value="YbhB/YbcL family Raf kinase inhibitor-like protein"/>
    <property type="match status" value="1"/>
</dbReference>
<accession>Q1MR62</accession>
<keyword evidence="1" id="KW-0732">Signal</keyword>
<dbReference type="OrthoDB" id="9797506at2"/>
<dbReference type="SUPFAM" id="SSF49777">
    <property type="entry name" value="PEBP-like"/>
    <property type="match status" value="1"/>
</dbReference>
<dbReference type="eggNOG" id="COG1881">
    <property type="taxonomic scope" value="Bacteria"/>
</dbReference>
<evidence type="ECO:0000313" key="3">
    <source>
        <dbReference type="Proteomes" id="UP000002430"/>
    </source>
</evidence>
<dbReference type="EMBL" id="AM180252">
    <property type="protein sequence ID" value="CAJ54514.1"/>
    <property type="molecule type" value="Genomic_DNA"/>
</dbReference>
<dbReference type="Gene3D" id="3.90.280.10">
    <property type="entry name" value="PEBP-like"/>
    <property type="match status" value="1"/>
</dbReference>
<protein>
    <submittedName>
        <fullName evidence="2">Outer membrane protein</fullName>
    </submittedName>
</protein>
<feature type="chain" id="PRO_5004194510" evidence="1">
    <location>
        <begin position="21"/>
        <end position="183"/>
    </location>
</feature>
<dbReference type="STRING" id="363253.LI0460"/>
<dbReference type="PANTHER" id="PTHR30289">
    <property type="entry name" value="UNCHARACTERIZED PROTEIN YBCL-RELATED"/>
    <property type="match status" value="1"/>
</dbReference>
<gene>
    <name evidence="2" type="ordered locus">LI0460</name>
</gene>
<dbReference type="HOGENOM" id="CLU_083918_2_0_7"/>
<evidence type="ECO:0000256" key="1">
    <source>
        <dbReference type="SAM" id="SignalP"/>
    </source>
</evidence>
<proteinExistence type="predicted"/>